<feature type="compositionally biased region" description="Low complexity" evidence="8">
    <location>
        <begin position="351"/>
        <end position="366"/>
    </location>
</feature>
<dbReference type="EMBL" id="JAKNSF020000055">
    <property type="protein sequence ID" value="KAK7724707.1"/>
    <property type="molecule type" value="Genomic_DNA"/>
</dbReference>
<dbReference type="InterPro" id="IPR038869">
    <property type="entry name" value="DLT1"/>
</dbReference>
<keyword evidence="5 7" id="KW-1133">Transmembrane helix</keyword>
<feature type="transmembrane region" description="Helical" evidence="7">
    <location>
        <begin position="47"/>
        <end position="67"/>
    </location>
</feature>
<proteinExistence type="inferred from homology"/>
<evidence type="ECO:0000256" key="5">
    <source>
        <dbReference type="ARBA" id="ARBA00022989"/>
    </source>
</evidence>
<keyword evidence="4 7" id="KW-0812">Transmembrane</keyword>
<reference evidence="9 10" key="1">
    <citation type="submission" date="2024-02" db="EMBL/GenBank/DDBJ databases">
        <title>De novo assembly and annotation of 12 fungi associated with fruit tree decline syndrome in Ontario, Canada.</title>
        <authorList>
            <person name="Sulman M."/>
            <person name="Ellouze W."/>
            <person name="Ilyukhin E."/>
        </authorList>
    </citation>
    <scope>NUCLEOTIDE SEQUENCE [LARGE SCALE GENOMIC DNA]</scope>
    <source>
        <strain evidence="9 10">M169</strain>
    </source>
</reference>
<evidence type="ECO:0000256" key="4">
    <source>
        <dbReference type="ARBA" id="ARBA00022692"/>
    </source>
</evidence>
<feature type="compositionally biased region" description="Low complexity" evidence="8">
    <location>
        <begin position="379"/>
        <end position="392"/>
    </location>
</feature>
<comment type="function">
    <text evidence="1 7">Required for growth under high-pressure and low-temperature conditions.</text>
</comment>
<keyword evidence="6 7" id="KW-0472">Membrane</keyword>
<organism evidence="9 10">
    <name type="scientific">Diaporthe eres</name>
    <name type="common">Phomopsis oblonga</name>
    <dbReference type="NCBI Taxonomy" id="83184"/>
    <lineage>
        <taxon>Eukaryota</taxon>
        <taxon>Fungi</taxon>
        <taxon>Dikarya</taxon>
        <taxon>Ascomycota</taxon>
        <taxon>Pezizomycotina</taxon>
        <taxon>Sordariomycetes</taxon>
        <taxon>Sordariomycetidae</taxon>
        <taxon>Diaporthales</taxon>
        <taxon>Diaporthaceae</taxon>
        <taxon>Diaporthe</taxon>
        <taxon>Diaporthe eres species complex</taxon>
    </lineage>
</organism>
<accession>A0ABR1P2A1</accession>
<evidence type="ECO:0000256" key="1">
    <source>
        <dbReference type="ARBA" id="ARBA00002489"/>
    </source>
</evidence>
<comment type="similarity">
    <text evidence="2 7">Belongs to the DLT1 family.</text>
</comment>
<evidence type="ECO:0000256" key="2">
    <source>
        <dbReference type="ARBA" id="ARBA00005550"/>
    </source>
</evidence>
<protein>
    <recommendedName>
        <fullName evidence="3 7">Defect at low temperature protein 1</fullName>
    </recommendedName>
</protein>
<sequence>MSAVHIIFRVVYDSFYAFLSLIVLLLLLVTPADNLRLALQNHQNLHVLITVVCLSATLLFVVLLYFARLYVNRSALANIPKPWIPIGRGEVKKSVRKMIVASLSRSAAIAYESKPRVAAARPLTAMTDPEGGEEDETKAEGKSRKSTLRVFKLKKAPTVEDKMGITLPPHRAVWGEIEHYGWSSPNSLDLPDLQYSTVISELPNLIEAKALTLAPPIPEASHAEPPVLDPEAIGLLQRPDNLALRQYLTQLAELGVLAPSRTTADFLSSYEYARYSTRPISNARFRELMHLFAELLRTMQPLDPAVLIALGDDFSEGEEESDIDDDAPRRTPPSTPRSRASRNSILRRQRSTASHATTTTTSSGKSGASGGSYIRRRPQQQQQQQQPTTRPQMAARVSSQGTTWGGATTYRTAPTTPKTQKTAASPSPSSSSSSANSFAQTRRPYHIGDGVGGFGSASTSSIASAASRVARSRSGRSSVASGSAGSVIIRLSGRADGDGGLPYVLSLGGDLET</sequence>
<evidence type="ECO:0000313" key="10">
    <source>
        <dbReference type="Proteomes" id="UP001430848"/>
    </source>
</evidence>
<keyword evidence="10" id="KW-1185">Reference proteome</keyword>
<dbReference type="PANTHER" id="PTHR40021">
    <property type="entry name" value="DEFECT AT LOW TEMPERATURE PROTEIN 1"/>
    <property type="match status" value="1"/>
</dbReference>
<feature type="region of interest" description="Disordered" evidence="8">
    <location>
        <begin position="317"/>
        <end position="459"/>
    </location>
</feature>
<evidence type="ECO:0000256" key="3">
    <source>
        <dbReference type="ARBA" id="ARBA00021353"/>
    </source>
</evidence>
<evidence type="ECO:0000313" key="9">
    <source>
        <dbReference type="EMBL" id="KAK7724707.1"/>
    </source>
</evidence>
<evidence type="ECO:0000256" key="7">
    <source>
        <dbReference type="RuleBase" id="RU367100"/>
    </source>
</evidence>
<comment type="caution">
    <text evidence="9">The sequence shown here is derived from an EMBL/GenBank/DDBJ whole genome shotgun (WGS) entry which is preliminary data.</text>
</comment>
<dbReference type="Proteomes" id="UP001430848">
    <property type="component" value="Unassembled WGS sequence"/>
</dbReference>
<comment type="subcellular location">
    <subcellularLocation>
        <location evidence="7">Membrane</location>
        <topology evidence="7">Multi-pass membrane protein</topology>
    </subcellularLocation>
</comment>
<feature type="region of interest" description="Disordered" evidence="8">
    <location>
        <begin position="123"/>
        <end position="143"/>
    </location>
</feature>
<evidence type="ECO:0000256" key="6">
    <source>
        <dbReference type="ARBA" id="ARBA00023136"/>
    </source>
</evidence>
<feature type="compositionally biased region" description="Low complexity" evidence="8">
    <location>
        <begin position="407"/>
        <end position="437"/>
    </location>
</feature>
<name>A0ABR1P2A1_DIAER</name>
<evidence type="ECO:0000256" key="8">
    <source>
        <dbReference type="SAM" id="MobiDB-lite"/>
    </source>
</evidence>
<feature type="compositionally biased region" description="Polar residues" evidence="8">
    <location>
        <begin position="397"/>
        <end position="406"/>
    </location>
</feature>
<gene>
    <name evidence="7" type="primary">DLT1</name>
    <name evidence="9" type="ORF">SLS63_008544</name>
</gene>
<dbReference type="PANTHER" id="PTHR40021:SF1">
    <property type="entry name" value="DEFECT AT LOW TEMPERATURE PROTEIN 1"/>
    <property type="match status" value="1"/>
</dbReference>
<feature type="transmembrane region" description="Helical" evidence="7">
    <location>
        <begin position="15"/>
        <end position="35"/>
    </location>
</feature>